<dbReference type="SUPFAM" id="SSF53218">
    <property type="entry name" value="Molybdenum cofactor biosynthesis proteins"/>
    <property type="match status" value="1"/>
</dbReference>
<feature type="domain" description="MoaB/Mog" evidence="2">
    <location>
        <begin position="32"/>
        <end position="193"/>
    </location>
</feature>
<dbReference type="SMART" id="SM00852">
    <property type="entry name" value="MoCF_biosynth"/>
    <property type="match status" value="1"/>
</dbReference>
<dbReference type="InterPro" id="IPR036425">
    <property type="entry name" value="MoaB/Mog-like_dom_sf"/>
</dbReference>
<evidence type="ECO:0000313" key="4">
    <source>
        <dbReference type="RefSeq" id="XP_018336860.1"/>
    </source>
</evidence>
<evidence type="ECO:0000313" key="3">
    <source>
        <dbReference type="Proteomes" id="UP000192223"/>
    </source>
</evidence>
<dbReference type="STRING" id="224129.A0A1W4XWQ4"/>
<dbReference type="KEGG" id="apln:108745221"/>
<sequence length="277" mass="31522">MLFNANKFSSHLLPRLLRFSTAYVREKAKSAGIIVIGDEILKGDVVDTNSSYMTPKLHEIGVQVKKIVVIGDDLKEITNEVRSFSSKYNYVITTGGIGPTHDDVTFEGVSLAFNERLIVHPELYKLCCEFFNTTDINYPGMKLSRVPQSSILTYPQSHKSYPNVRVKNVYMFPGVPQLFQKSFNLLHKELFYSPTKFYSKVLYLTVSEDKVAPYLDNLVKSNPNVLFGSYPDITNKLYMVRVCLESVDQDAVNSAYEKLISSIPEQYIAEIDNNKRK</sequence>
<comment type="similarity">
    <text evidence="1">In the N-terminal section; belongs to the MoaB/Mog family.</text>
</comment>
<dbReference type="CDD" id="cd00885">
    <property type="entry name" value="cinA"/>
    <property type="match status" value="1"/>
</dbReference>
<dbReference type="OrthoDB" id="270728at2759"/>
<evidence type="ECO:0000259" key="2">
    <source>
        <dbReference type="SMART" id="SM00852"/>
    </source>
</evidence>
<name>A0A1W4XWQ4_AGRPL</name>
<accession>A0A1W4XWQ4</accession>
<dbReference type="InterPro" id="IPR050101">
    <property type="entry name" value="CinA"/>
</dbReference>
<dbReference type="Pfam" id="PF00994">
    <property type="entry name" value="MoCF_biosynth"/>
    <property type="match status" value="1"/>
</dbReference>
<dbReference type="GeneID" id="108745221"/>
<dbReference type="RefSeq" id="XP_018336860.1">
    <property type="nucleotide sequence ID" value="XM_018481358.2"/>
</dbReference>
<organism evidence="3 4">
    <name type="scientific">Agrilus planipennis</name>
    <name type="common">Emerald ash borer</name>
    <name type="synonym">Agrilus marcopoli</name>
    <dbReference type="NCBI Taxonomy" id="224129"/>
    <lineage>
        <taxon>Eukaryota</taxon>
        <taxon>Metazoa</taxon>
        <taxon>Ecdysozoa</taxon>
        <taxon>Arthropoda</taxon>
        <taxon>Hexapoda</taxon>
        <taxon>Insecta</taxon>
        <taxon>Pterygota</taxon>
        <taxon>Neoptera</taxon>
        <taxon>Endopterygota</taxon>
        <taxon>Coleoptera</taxon>
        <taxon>Polyphaga</taxon>
        <taxon>Elateriformia</taxon>
        <taxon>Buprestoidea</taxon>
        <taxon>Buprestidae</taxon>
        <taxon>Agrilinae</taxon>
        <taxon>Agrilus</taxon>
    </lineage>
</organism>
<gene>
    <name evidence="4" type="primary">LOC108745221</name>
</gene>
<proteinExistence type="inferred from homology"/>
<dbReference type="PANTHER" id="PTHR13939">
    <property type="entry name" value="NICOTINAMIDE-NUCLEOTIDE AMIDOHYDROLASE PNCC"/>
    <property type="match status" value="1"/>
</dbReference>
<dbReference type="Gene3D" id="3.40.980.10">
    <property type="entry name" value="MoaB/Mog-like domain"/>
    <property type="match status" value="1"/>
</dbReference>
<dbReference type="InterPro" id="IPR056596">
    <property type="entry name" value="FLAD1_M"/>
</dbReference>
<protein>
    <submittedName>
        <fullName evidence="4">FAD synthase-like</fullName>
    </submittedName>
</protein>
<keyword evidence="3" id="KW-1185">Reference proteome</keyword>
<dbReference type="PANTHER" id="PTHR13939:SF0">
    <property type="entry name" value="NMN AMIDOHYDROLASE-LIKE PROTEIN YFAY"/>
    <property type="match status" value="1"/>
</dbReference>
<dbReference type="InterPro" id="IPR001453">
    <property type="entry name" value="MoaB/Mog_dom"/>
</dbReference>
<dbReference type="Pfam" id="PF24102">
    <property type="entry name" value="FLAD1_M"/>
    <property type="match status" value="1"/>
</dbReference>
<dbReference type="InParanoid" id="A0A1W4XWQ4"/>
<reference evidence="4" key="1">
    <citation type="submission" date="2025-08" db="UniProtKB">
        <authorList>
            <consortium name="RefSeq"/>
        </authorList>
    </citation>
    <scope>IDENTIFICATION</scope>
    <source>
        <tissue evidence="4">Entire body</tissue>
    </source>
</reference>
<evidence type="ECO:0000256" key="1">
    <source>
        <dbReference type="ARBA" id="ARBA00007589"/>
    </source>
</evidence>
<dbReference type="AlphaFoldDB" id="A0A1W4XWQ4"/>
<dbReference type="Proteomes" id="UP000192223">
    <property type="component" value="Unplaced"/>
</dbReference>